<evidence type="ECO:0000256" key="3">
    <source>
        <dbReference type="ARBA" id="ARBA00023125"/>
    </source>
</evidence>
<gene>
    <name evidence="5" type="ORF">SB48_HM08orf00096</name>
</gene>
<evidence type="ECO:0000259" key="4">
    <source>
        <dbReference type="Pfam" id="PF01420"/>
    </source>
</evidence>
<dbReference type="InterPro" id="IPR052021">
    <property type="entry name" value="Type-I_RS_S_subunit"/>
</dbReference>
<feature type="domain" description="Type I restriction modification DNA specificity" evidence="4">
    <location>
        <begin position="217"/>
        <end position="379"/>
    </location>
</feature>
<organism evidence="5 6">
    <name type="scientific">Heyndrickxia coagulans</name>
    <name type="common">Weizmannia coagulans</name>
    <dbReference type="NCBI Taxonomy" id="1398"/>
    <lineage>
        <taxon>Bacteria</taxon>
        <taxon>Bacillati</taxon>
        <taxon>Bacillota</taxon>
        <taxon>Bacilli</taxon>
        <taxon>Bacillales</taxon>
        <taxon>Bacillaceae</taxon>
        <taxon>Heyndrickxia</taxon>
    </lineage>
</organism>
<dbReference type="Pfam" id="PF01420">
    <property type="entry name" value="Methylase_S"/>
    <property type="match status" value="2"/>
</dbReference>
<dbReference type="InterPro" id="IPR044946">
    <property type="entry name" value="Restrct_endonuc_typeI_TRD_sf"/>
</dbReference>
<dbReference type="RefSeq" id="WP_035183109.1">
    <property type="nucleotide sequence ID" value="NZ_CP010525.1"/>
</dbReference>
<comment type="similarity">
    <text evidence="1">Belongs to the type-I restriction system S methylase family.</text>
</comment>
<dbReference type="PANTHER" id="PTHR30408">
    <property type="entry name" value="TYPE-1 RESTRICTION ENZYME ECOKI SPECIFICITY PROTEIN"/>
    <property type="match status" value="1"/>
</dbReference>
<evidence type="ECO:0000313" key="6">
    <source>
        <dbReference type="Proteomes" id="UP000032024"/>
    </source>
</evidence>
<dbReference type="EMBL" id="CP010525">
    <property type="protein sequence ID" value="AJO20862.1"/>
    <property type="molecule type" value="Genomic_DNA"/>
</dbReference>
<reference evidence="6" key="1">
    <citation type="submission" date="2015-01" db="EMBL/GenBank/DDBJ databases">
        <title>Comparative genome analysis of Bacillus coagulans HM-08, Clostridium butyricum HM-68, Bacillus subtilis HM-66 and Bacillus paralicheniformis BL-09.</title>
        <authorList>
            <person name="Zhang H."/>
        </authorList>
    </citation>
    <scope>NUCLEOTIDE SEQUENCE [LARGE SCALE GENOMIC DNA]</scope>
    <source>
        <strain evidence="6">HM-08</strain>
    </source>
</reference>
<feature type="domain" description="Type I restriction modification DNA specificity" evidence="4">
    <location>
        <begin position="2"/>
        <end position="178"/>
    </location>
</feature>
<dbReference type="Proteomes" id="UP000032024">
    <property type="component" value="Chromosome"/>
</dbReference>
<evidence type="ECO:0000256" key="1">
    <source>
        <dbReference type="ARBA" id="ARBA00010923"/>
    </source>
</evidence>
<dbReference type="SUPFAM" id="SSF116734">
    <property type="entry name" value="DNA methylase specificity domain"/>
    <property type="match status" value="2"/>
</dbReference>
<dbReference type="InterPro" id="IPR000055">
    <property type="entry name" value="Restrct_endonuc_typeI_TRD"/>
</dbReference>
<keyword evidence="3" id="KW-0238">DNA-binding</keyword>
<proteinExistence type="inferred from homology"/>
<protein>
    <recommendedName>
        <fullName evidence="4">Type I restriction modification DNA specificity domain-containing protein</fullName>
    </recommendedName>
</protein>
<keyword evidence="6" id="KW-1185">Reference proteome</keyword>
<dbReference type="GO" id="GO:0003677">
    <property type="term" value="F:DNA binding"/>
    <property type="evidence" value="ECO:0007669"/>
    <property type="project" value="UniProtKB-KW"/>
</dbReference>
<accession>A0AAN0T1M9</accession>
<dbReference type="AlphaFoldDB" id="A0AAN0T1M9"/>
<sequence>MKYKIEELCEINSENISKSDDIKYIYYLDTSNLTRGTINEIQKLIVGKDKLPSRAKRKVKVNDILISTVRPNQRHYGIIRKEIENLIVSTGFAVLSPNLKKVNPEYLYWYLTQDSIVNYLQSIAETSTSAYPSIKPSVIGGLEIDLPKLEEQKAIANILSTLDEKIETNNQINEKLEEMAQALFKHWFVDFEFPNENGKPYKSSGGEMVESELGMIPKGWKIVKLGDVIDFQNGYAFKSKDLLDVESDSTFRVFKMGNIKKGGGINHSGTKSYIERDKCQNLSNYIIKKGDLLMCMTDMKSNVALLGHTALMDRDNEYILNQRVGLIRTKDSKVINYPYLYILTNSEDFINNLRSRANSGVQVNLSTKEIKDSLICLPDQKVHSLFNEITERMFEKSFQVEDENQKLTLIRDTLLPKLMSGEIRVQLEDEVLEVQS</sequence>
<keyword evidence="2" id="KW-0680">Restriction system</keyword>
<dbReference type="CDD" id="cd17278">
    <property type="entry name" value="RMtype1_S_LdeBORF1052P-TRD2-CR2"/>
    <property type="match status" value="1"/>
</dbReference>
<dbReference type="REBASE" id="103044">
    <property type="entry name" value="S.BcoHM08ORF95P"/>
</dbReference>
<evidence type="ECO:0000313" key="5">
    <source>
        <dbReference type="EMBL" id="AJO20862.1"/>
    </source>
</evidence>
<name>A0AAN0T1M9_HEYCO</name>
<dbReference type="GO" id="GO:0009307">
    <property type="term" value="P:DNA restriction-modification system"/>
    <property type="evidence" value="ECO:0007669"/>
    <property type="project" value="UniProtKB-KW"/>
</dbReference>
<evidence type="ECO:0000256" key="2">
    <source>
        <dbReference type="ARBA" id="ARBA00022747"/>
    </source>
</evidence>
<dbReference type="Gene3D" id="3.90.220.20">
    <property type="entry name" value="DNA methylase specificity domains"/>
    <property type="match status" value="2"/>
</dbReference>
<dbReference type="PANTHER" id="PTHR30408:SF13">
    <property type="entry name" value="TYPE I RESTRICTION ENZYME HINDI SPECIFICITY SUBUNIT"/>
    <property type="match status" value="1"/>
</dbReference>